<sequence length="240" mass="25581">MRPDVPVPGSHASSLALVYRGPASTPGCPEAVAAALRRSRWDLDVRFVGPREDLPLEPDVLAGARLYAQPGGGGLRRAYRKMRRSREAIRQFVGSGGGYLGFCLGGYLAGETPGFGLLPGDTDRFISSPGARPDHDGDSIVTLTWAGRRRQVYFQDGAWFDLDPARGPAEVLATYDNGLPAAVVAPFGRGAVGVVGPHPEASPDWYTDSGLPVPDDLQADLTQDLVDRVMTAGRRADRLG</sequence>
<gene>
    <name evidence="2" type="ORF">SAMN05660642_04831</name>
</gene>
<evidence type="ECO:0000259" key="1">
    <source>
        <dbReference type="Pfam" id="PF09825"/>
    </source>
</evidence>
<keyword evidence="2" id="KW-0808">Transferase</keyword>
<name>A0A1H0BCA0_9ACTN</name>
<keyword evidence="3" id="KW-1185">Reference proteome</keyword>
<protein>
    <submittedName>
        <fullName evidence="2">Uncharacterized conserved protein, conains N-terminal glutamine amidotransferase (GATase1)-like domain</fullName>
    </submittedName>
</protein>
<dbReference type="InterPro" id="IPR015834">
    <property type="entry name" value="UCP016642"/>
</dbReference>
<keyword evidence="2" id="KW-0315">Glutamine amidotransferase</keyword>
<dbReference type="AlphaFoldDB" id="A0A1H0BCA0"/>
<evidence type="ECO:0000313" key="3">
    <source>
        <dbReference type="Proteomes" id="UP000198680"/>
    </source>
</evidence>
<evidence type="ECO:0000313" key="2">
    <source>
        <dbReference type="EMBL" id="SDN43269.1"/>
    </source>
</evidence>
<dbReference type="SUPFAM" id="SSF52317">
    <property type="entry name" value="Class I glutamine amidotransferase-like"/>
    <property type="match status" value="1"/>
</dbReference>
<feature type="domain" description="Biotin-protein ligase N-terminal" evidence="1">
    <location>
        <begin position="17"/>
        <end position="112"/>
    </location>
</feature>
<dbReference type="EMBL" id="FNHE01000021">
    <property type="protein sequence ID" value="SDN43269.1"/>
    <property type="molecule type" value="Genomic_DNA"/>
</dbReference>
<organism evidence="2 3">
    <name type="scientific">Geodermatophilus siccatus</name>
    <dbReference type="NCBI Taxonomy" id="1137991"/>
    <lineage>
        <taxon>Bacteria</taxon>
        <taxon>Bacillati</taxon>
        <taxon>Actinomycetota</taxon>
        <taxon>Actinomycetes</taxon>
        <taxon>Geodermatophilales</taxon>
        <taxon>Geodermatophilaceae</taxon>
        <taxon>Geodermatophilus</taxon>
    </lineage>
</organism>
<dbReference type="PIRSF" id="PIRSF016642">
    <property type="entry name" value="UCP016642"/>
    <property type="match status" value="1"/>
</dbReference>
<dbReference type="STRING" id="1137991.SAMN05660642_04831"/>
<reference evidence="3" key="1">
    <citation type="submission" date="2016-10" db="EMBL/GenBank/DDBJ databases">
        <authorList>
            <person name="Varghese N."/>
            <person name="Submissions S."/>
        </authorList>
    </citation>
    <scope>NUCLEOTIDE SEQUENCE [LARGE SCALE GENOMIC DNA]</scope>
    <source>
        <strain evidence="3">DSM 45419</strain>
    </source>
</reference>
<dbReference type="Proteomes" id="UP000198680">
    <property type="component" value="Unassembled WGS sequence"/>
</dbReference>
<proteinExistence type="predicted"/>
<dbReference type="InterPro" id="IPR019197">
    <property type="entry name" value="Biotin-prot_ligase_N"/>
</dbReference>
<accession>A0A1H0BCA0</accession>
<dbReference type="Gene3D" id="3.40.50.880">
    <property type="match status" value="1"/>
</dbReference>
<dbReference type="InterPro" id="IPR029062">
    <property type="entry name" value="Class_I_gatase-like"/>
</dbReference>
<dbReference type="GO" id="GO:0016740">
    <property type="term" value="F:transferase activity"/>
    <property type="evidence" value="ECO:0007669"/>
    <property type="project" value="UniProtKB-KW"/>
</dbReference>
<dbReference type="Pfam" id="PF09825">
    <property type="entry name" value="BPL_N"/>
    <property type="match status" value="1"/>
</dbReference>